<evidence type="ECO:0000313" key="3">
    <source>
        <dbReference type="EMBL" id="MYZ47462.1"/>
    </source>
</evidence>
<feature type="region of interest" description="Disordered" evidence="1">
    <location>
        <begin position="269"/>
        <end position="331"/>
    </location>
</feature>
<feature type="region of interest" description="Disordered" evidence="1">
    <location>
        <begin position="134"/>
        <end position="164"/>
    </location>
</feature>
<dbReference type="Pfam" id="PF11064">
    <property type="entry name" value="DUF2865"/>
    <property type="match status" value="1"/>
</dbReference>
<accession>A0A964T3W2</accession>
<name>A0A964T3W2_9HYPH</name>
<dbReference type="RefSeq" id="WP_161139809.1">
    <property type="nucleotide sequence ID" value="NZ_SPKJ01000015.1"/>
</dbReference>
<feature type="compositionally biased region" description="Low complexity" evidence="1">
    <location>
        <begin position="137"/>
        <end position="147"/>
    </location>
</feature>
<comment type="caution">
    <text evidence="3">The sequence shown here is derived from an EMBL/GenBank/DDBJ whole genome shotgun (WGS) entry which is preliminary data.</text>
</comment>
<dbReference type="Proteomes" id="UP000773614">
    <property type="component" value="Unassembled WGS sequence"/>
</dbReference>
<proteinExistence type="predicted"/>
<organism evidence="3 4">
    <name type="scientific">Propylenella binzhouense</name>
    <dbReference type="NCBI Taxonomy" id="2555902"/>
    <lineage>
        <taxon>Bacteria</taxon>
        <taxon>Pseudomonadati</taxon>
        <taxon>Pseudomonadota</taxon>
        <taxon>Alphaproteobacteria</taxon>
        <taxon>Hyphomicrobiales</taxon>
        <taxon>Propylenellaceae</taxon>
        <taxon>Propylenella</taxon>
    </lineage>
</organism>
<protein>
    <submittedName>
        <fullName evidence="3">DUF2865 domain-containing protein</fullName>
    </submittedName>
</protein>
<evidence type="ECO:0000256" key="2">
    <source>
        <dbReference type="SAM" id="SignalP"/>
    </source>
</evidence>
<reference evidence="3" key="1">
    <citation type="submission" date="2019-03" db="EMBL/GenBank/DDBJ databases">
        <title>Afifella sp. nov., isolated from activated sludge.</title>
        <authorList>
            <person name="Li Q."/>
            <person name="Liu Y."/>
        </authorList>
    </citation>
    <scope>NUCLEOTIDE SEQUENCE</scope>
    <source>
        <strain evidence="3">L72</strain>
    </source>
</reference>
<feature type="signal peptide" evidence="2">
    <location>
        <begin position="1"/>
        <end position="22"/>
    </location>
</feature>
<keyword evidence="2" id="KW-0732">Signal</keyword>
<sequence length="357" mass="38132">MFRRAILCFALAAMAGGGQAEAASCRALQTELARLQNGGSQSALVLQYQRAYQEQAYVLQQARNRARQAGCFGGGFFIFRAQPQPACRTLLPKIDAMEANLAKLDRLRARAGGAGISGDVRQIRTLMARQGCGREALSSGSESGESLRNLPEAPAGAPGPGAPQTFAGRGTYRTLCVRSCDGYYFPVSFATTREKFASDLETCQALCPGTRVDLYFHPNPGTDSEAMISLAGTPYSEMPNAFKYRRTFDKSCTCGADRPRNFSVVSTAFSAPKPADGPDQTASVDTVAPPEPRPGFGEDPETLDNRAGNYAPKASATAGAVASKEVSPPEEKKIRIVGPAYWGARQKEEVLLTPVPN</sequence>
<dbReference type="OrthoDB" id="7850882at2"/>
<gene>
    <name evidence="3" type="ORF">E4O86_07030</name>
</gene>
<dbReference type="EMBL" id="SPKJ01000015">
    <property type="protein sequence ID" value="MYZ47462.1"/>
    <property type="molecule type" value="Genomic_DNA"/>
</dbReference>
<dbReference type="InterPro" id="IPR021293">
    <property type="entry name" value="DUF2865"/>
</dbReference>
<keyword evidence="4" id="KW-1185">Reference proteome</keyword>
<evidence type="ECO:0000313" key="4">
    <source>
        <dbReference type="Proteomes" id="UP000773614"/>
    </source>
</evidence>
<dbReference type="AlphaFoldDB" id="A0A964T3W2"/>
<evidence type="ECO:0000256" key="1">
    <source>
        <dbReference type="SAM" id="MobiDB-lite"/>
    </source>
</evidence>
<feature type="chain" id="PRO_5037420755" evidence="2">
    <location>
        <begin position="23"/>
        <end position="357"/>
    </location>
</feature>